<gene>
    <name evidence="1" type="ORF">LCGC14_2164780</name>
</gene>
<dbReference type="AlphaFoldDB" id="A0A0F9EDZ3"/>
<accession>A0A0F9EDZ3</accession>
<dbReference type="EMBL" id="LAZR01027833">
    <property type="protein sequence ID" value="KKL64466.1"/>
    <property type="molecule type" value="Genomic_DNA"/>
</dbReference>
<feature type="non-terminal residue" evidence="1">
    <location>
        <position position="1"/>
    </location>
</feature>
<proteinExistence type="predicted"/>
<organism evidence="1">
    <name type="scientific">marine sediment metagenome</name>
    <dbReference type="NCBI Taxonomy" id="412755"/>
    <lineage>
        <taxon>unclassified sequences</taxon>
        <taxon>metagenomes</taxon>
        <taxon>ecological metagenomes</taxon>
    </lineage>
</organism>
<evidence type="ECO:0000313" key="1">
    <source>
        <dbReference type="EMBL" id="KKL64466.1"/>
    </source>
</evidence>
<comment type="caution">
    <text evidence="1">The sequence shown here is derived from an EMBL/GenBank/DDBJ whole genome shotgun (WGS) entry which is preliminary data.</text>
</comment>
<reference evidence="1" key="1">
    <citation type="journal article" date="2015" name="Nature">
        <title>Complex archaea that bridge the gap between prokaryotes and eukaryotes.</title>
        <authorList>
            <person name="Spang A."/>
            <person name="Saw J.H."/>
            <person name="Jorgensen S.L."/>
            <person name="Zaremba-Niedzwiedzka K."/>
            <person name="Martijn J."/>
            <person name="Lind A.E."/>
            <person name="van Eijk R."/>
            <person name="Schleper C."/>
            <person name="Guy L."/>
            <person name="Ettema T.J."/>
        </authorList>
    </citation>
    <scope>NUCLEOTIDE SEQUENCE</scope>
</reference>
<name>A0A0F9EDZ3_9ZZZZ</name>
<protein>
    <submittedName>
        <fullName evidence="1">Uncharacterized protein</fullName>
    </submittedName>
</protein>
<sequence>NLAFTQHKLIADAEAREEAAAP</sequence>